<accession>A0A2G5F5S9</accession>
<sequence length="80" mass="8832">MKKSCLQLIFLVVFLLVAADLQQAASAILPSDQTMPPVPPFVALERYPCLKWYGLCQNTSECSNYCACAFCIKGKCCCKC</sequence>
<keyword evidence="3" id="KW-1185">Reference proteome</keyword>
<keyword evidence="1" id="KW-0732">Signal</keyword>
<name>A0A2G5F5S9_AQUCA</name>
<evidence type="ECO:0000256" key="1">
    <source>
        <dbReference type="SAM" id="SignalP"/>
    </source>
</evidence>
<dbReference type="InParanoid" id="A0A2G5F5S9"/>
<dbReference type="EMBL" id="KZ305019">
    <property type="protein sequence ID" value="PIA63344.1"/>
    <property type="molecule type" value="Genomic_DNA"/>
</dbReference>
<feature type="signal peptide" evidence="1">
    <location>
        <begin position="1"/>
        <end position="26"/>
    </location>
</feature>
<protein>
    <recommendedName>
        <fullName evidence="4">Knottin scorpion toxin-like domain-containing protein</fullName>
    </recommendedName>
</protein>
<dbReference type="Proteomes" id="UP000230069">
    <property type="component" value="Unassembled WGS sequence"/>
</dbReference>
<evidence type="ECO:0000313" key="2">
    <source>
        <dbReference type="EMBL" id="PIA63344.1"/>
    </source>
</evidence>
<dbReference type="AlphaFoldDB" id="A0A2G5F5S9"/>
<gene>
    <name evidence="2" type="ORF">AQUCO_00200990v1</name>
</gene>
<evidence type="ECO:0000313" key="3">
    <source>
        <dbReference type="Proteomes" id="UP000230069"/>
    </source>
</evidence>
<feature type="chain" id="PRO_5013754305" description="Knottin scorpion toxin-like domain-containing protein" evidence="1">
    <location>
        <begin position="27"/>
        <end position="80"/>
    </location>
</feature>
<proteinExistence type="predicted"/>
<evidence type="ECO:0008006" key="4">
    <source>
        <dbReference type="Google" id="ProtNLM"/>
    </source>
</evidence>
<organism evidence="2 3">
    <name type="scientific">Aquilegia coerulea</name>
    <name type="common">Rocky mountain columbine</name>
    <dbReference type="NCBI Taxonomy" id="218851"/>
    <lineage>
        <taxon>Eukaryota</taxon>
        <taxon>Viridiplantae</taxon>
        <taxon>Streptophyta</taxon>
        <taxon>Embryophyta</taxon>
        <taxon>Tracheophyta</taxon>
        <taxon>Spermatophyta</taxon>
        <taxon>Magnoliopsida</taxon>
        <taxon>Ranunculales</taxon>
        <taxon>Ranunculaceae</taxon>
        <taxon>Thalictroideae</taxon>
        <taxon>Aquilegia</taxon>
    </lineage>
</organism>
<reference evidence="2 3" key="1">
    <citation type="submission" date="2017-09" db="EMBL/GenBank/DDBJ databases">
        <title>WGS assembly of Aquilegia coerulea Goldsmith.</title>
        <authorList>
            <person name="Hodges S."/>
            <person name="Kramer E."/>
            <person name="Nordborg M."/>
            <person name="Tomkins J."/>
            <person name="Borevitz J."/>
            <person name="Derieg N."/>
            <person name="Yan J."/>
            <person name="Mihaltcheva S."/>
            <person name="Hayes R.D."/>
            <person name="Rokhsar D."/>
        </authorList>
    </citation>
    <scope>NUCLEOTIDE SEQUENCE [LARGE SCALE GENOMIC DNA]</scope>
    <source>
        <strain evidence="3">cv. Goldsmith</strain>
    </source>
</reference>